<reference evidence="1 2" key="1">
    <citation type="journal article" date="2019" name="bioRxiv">
        <title>Bacteria contribute to plant secondary compound degradation in a generalist herbivore system.</title>
        <authorList>
            <person name="Francoeur C.B."/>
            <person name="Khadempour L."/>
            <person name="Moreira-Soto R.D."/>
            <person name="Gotting K."/>
            <person name="Book A.J."/>
            <person name="Pinto-Tomas A.A."/>
            <person name="Keefover-Ring K."/>
            <person name="Currie C.R."/>
        </authorList>
    </citation>
    <scope>NUCLEOTIDE SEQUENCE [LARGE SCALE GENOMIC DNA]</scope>
    <source>
        <strain evidence="1">Al-1710</strain>
    </source>
</reference>
<evidence type="ECO:0000313" key="1">
    <source>
        <dbReference type="EMBL" id="NIG21270.1"/>
    </source>
</evidence>
<keyword evidence="2" id="KW-1185">Reference proteome</keyword>
<name>A0ABX0RUK9_9GAMM</name>
<dbReference type="EMBL" id="VWXC01000020">
    <property type="protein sequence ID" value="NIG21270.1"/>
    <property type="molecule type" value="Genomic_DNA"/>
</dbReference>
<proteinExistence type="predicted"/>
<comment type="caution">
    <text evidence="1">The sequence shown here is derived from an EMBL/GenBank/DDBJ whole genome shotgun (WGS) entry which is preliminary data.</text>
</comment>
<sequence>MALKLRGLKLKWLTVMSKNFYQKKAHLMSISGPVLFTPEQRSLAEVGLSTANVALQSNIALPNP</sequence>
<accession>A0ABX0RUK9</accession>
<organism evidence="1 2">
    <name type="scientific">Candidatus Pantoea communis</name>
    <dbReference type="NCBI Taxonomy" id="2608354"/>
    <lineage>
        <taxon>Bacteria</taxon>
        <taxon>Pseudomonadati</taxon>
        <taxon>Pseudomonadota</taxon>
        <taxon>Gammaproteobacteria</taxon>
        <taxon>Enterobacterales</taxon>
        <taxon>Erwiniaceae</taxon>
        <taxon>Pantoea</taxon>
    </lineage>
</organism>
<dbReference type="Proteomes" id="UP001515780">
    <property type="component" value="Unassembled WGS sequence"/>
</dbReference>
<gene>
    <name evidence="1" type="ORF">F3J37_21585</name>
</gene>
<protein>
    <submittedName>
        <fullName evidence="1">Uncharacterized protein</fullName>
    </submittedName>
</protein>
<dbReference type="RefSeq" id="WP_166935690.1">
    <property type="nucleotide sequence ID" value="NZ_VWXC01000020.1"/>
</dbReference>
<evidence type="ECO:0000313" key="2">
    <source>
        <dbReference type="Proteomes" id="UP001515780"/>
    </source>
</evidence>